<evidence type="ECO:0000313" key="5">
    <source>
        <dbReference type="EMBL" id="PPK92124.1"/>
    </source>
</evidence>
<dbReference type="Gene3D" id="3.30.70.270">
    <property type="match status" value="1"/>
</dbReference>
<dbReference type="CDD" id="cd01948">
    <property type="entry name" value="EAL"/>
    <property type="match status" value="1"/>
</dbReference>
<evidence type="ECO:0000259" key="4">
    <source>
        <dbReference type="PROSITE" id="PS50887"/>
    </source>
</evidence>
<dbReference type="PROSITE" id="PS50883">
    <property type="entry name" value="EAL"/>
    <property type="match status" value="1"/>
</dbReference>
<name>A0A2S6ID24_9ACTN</name>
<dbReference type="InterPro" id="IPR001633">
    <property type="entry name" value="EAL_dom"/>
</dbReference>
<dbReference type="SMART" id="SM00267">
    <property type="entry name" value="GGDEF"/>
    <property type="match status" value="1"/>
</dbReference>
<dbReference type="Pfam" id="PF00563">
    <property type="entry name" value="EAL"/>
    <property type="match status" value="1"/>
</dbReference>
<dbReference type="InterPro" id="IPR035919">
    <property type="entry name" value="EAL_sf"/>
</dbReference>
<comment type="caution">
    <text evidence="5">The sequence shown here is derived from an EMBL/GenBank/DDBJ whole genome shotgun (WGS) entry which is preliminary data.</text>
</comment>
<evidence type="ECO:0000259" key="2">
    <source>
        <dbReference type="PROSITE" id="PS50113"/>
    </source>
</evidence>
<dbReference type="InterPro" id="IPR029787">
    <property type="entry name" value="Nucleotide_cyclase"/>
</dbReference>
<proteinExistence type="predicted"/>
<feature type="domain" description="PAC" evidence="2">
    <location>
        <begin position="97"/>
        <end position="149"/>
    </location>
</feature>
<dbReference type="InterPro" id="IPR000700">
    <property type="entry name" value="PAS-assoc_C"/>
</dbReference>
<dbReference type="RefSeq" id="WP_158257334.1">
    <property type="nucleotide sequence ID" value="NZ_PTJD01000017.1"/>
</dbReference>
<feature type="domain" description="PAS" evidence="1">
    <location>
        <begin position="20"/>
        <end position="60"/>
    </location>
</feature>
<dbReference type="CDD" id="cd01949">
    <property type="entry name" value="GGDEF"/>
    <property type="match status" value="1"/>
</dbReference>
<accession>A0A2S6ID24</accession>
<dbReference type="SUPFAM" id="SSF55785">
    <property type="entry name" value="PYP-like sensor domain (PAS domain)"/>
    <property type="match status" value="1"/>
</dbReference>
<dbReference type="Pfam" id="PF00990">
    <property type="entry name" value="GGDEF"/>
    <property type="match status" value="1"/>
</dbReference>
<dbReference type="PROSITE" id="PS50113">
    <property type="entry name" value="PAC"/>
    <property type="match status" value="1"/>
</dbReference>
<feature type="domain" description="GGDEF" evidence="4">
    <location>
        <begin position="181"/>
        <end position="313"/>
    </location>
</feature>
<evidence type="ECO:0000313" key="6">
    <source>
        <dbReference type="Proteomes" id="UP000239485"/>
    </source>
</evidence>
<dbReference type="PANTHER" id="PTHR44757">
    <property type="entry name" value="DIGUANYLATE CYCLASE DGCP"/>
    <property type="match status" value="1"/>
</dbReference>
<keyword evidence="6" id="KW-1185">Reference proteome</keyword>
<dbReference type="Gene3D" id="3.20.20.450">
    <property type="entry name" value="EAL domain"/>
    <property type="match status" value="1"/>
</dbReference>
<dbReference type="Gene3D" id="3.30.450.20">
    <property type="entry name" value="PAS domain"/>
    <property type="match status" value="1"/>
</dbReference>
<dbReference type="PROSITE" id="PS50112">
    <property type="entry name" value="PAS"/>
    <property type="match status" value="1"/>
</dbReference>
<dbReference type="AlphaFoldDB" id="A0A2S6ID24"/>
<dbReference type="Pfam" id="PF08448">
    <property type="entry name" value="PAS_4"/>
    <property type="match status" value="1"/>
</dbReference>
<reference evidence="5 6" key="1">
    <citation type="submission" date="2018-02" db="EMBL/GenBank/DDBJ databases">
        <title>Genomic Encyclopedia of Archaeal and Bacterial Type Strains, Phase II (KMG-II): from individual species to whole genera.</title>
        <authorList>
            <person name="Goeker M."/>
        </authorList>
    </citation>
    <scope>NUCLEOTIDE SEQUENCE [LARGE SCALE GENOMIC DNA]</scope>
    <source>
        <strain evidence="5 6">DSM 22857</strain>
    </source>
</reference>
<dbReference type="EMBL" id="PTJD01000017">
    <property type="protein sequence ID" value="PPK92124.1"/>
    <property type="molecule type" value="Genomic_DNA"/>
</dbReference>
<gene>
    <name evidence="5" type="ORF">CLV92_11789</name>
</gene>
<dbReference type="NCBIfam" id="TIGR00254">
    <property type="entry name" value="GGDEF"/>
    <property type="match status" value="1"/>
</dbReference>
<dbReference type="CDD" id="cd00130">
    <property type="entry name" value="PAS"/>
    <property type="match status" value="1"/>
</dbReference>
<dbReference type="SUPFAM" id="SSF141868">
    <property type="entry name" value="EAL domain-like"/>
    <property type="match status" value="1"/>
</dbReference>
<dbReference type="InterPro" id="IPR000160">
    <property type="entry name" value="GGDEF_dom"/>
</dbReference>
<dbReference type="InterPro" id="IPR043128">
    <property type="entry name" value="Rev_trsase/Diguanyl_cyclase"/>
</dbReference>
<dbReference type="SMART" id="SM00091">
    <property type="entry name" value="PAS"/>
    <property type="match status" value="1"/>
</dbReference>
<dbReference type="PROSITE" id="PS50887">
    <property type="entry name" value="GGDEF"/>
    <property type="match status" value="1"/>
</dbReference>
<dbReference type="SMART" id="SM00052">
    <property type="entry name" value="EAL"/>
    <property type="match status" value="1"/>
</dbReference>
<dbReference type="InterPro" id="IPR000014">
    <property type="entry name" value="PAS"/>
</dbReference>
<dbReference type="OrthoDB" id="23692at2"/>
<dbReference type="Proteomes" id="UP000239485">
    <property type="component" value="Unassembled WGS sequence"/>
</dbReference>
<dbReference type="InterPro" id="IPR035965">
    <property type="entry name" value="PAS-like_dom_sf"/>
</dbReference>
<feature type="domain" description="EAL" evidence="3">
    <location>
        <begin position="322"/>
        <end position="577"/>
    </location>
</feature>
<protein>
    <submittedName>
        <fullName evidence="5">Diguanylate cyclase (GGDEF)-like protein</fullName>
    </submittedName>
</protein>
<dbReference type="InterPro" id="IPR013656">
    <property type="entry name" value="PAS_4"/>
</dbReference>
<dbReference type="SUPFAM" id="SSF55073">
    <property type="entry name" value="Nucleotide cyclase"/>
    <property type="match status" value="1"/>
</dbReference>
<dbReference type="InterPro" id="IPR052155">
    <property type="entry name" value="Biofilm_reg_signaling"/>
</dbReference>
<organism evidence="5 6">
    <name type="scientific">Kineococcus xinjiangensis</name>
    <dbReference type="NCBI Taxonomy" id="512762"/>
    <lineage>
        <taxon>Bacteria</taxon>
        <taxon>Bacillati</taxon>
        <taxon>Actinomycetota</taxon>
        <taxon>Actinomycetes</taxon>
        <taxon>Kineosporiales</taxon>
        <taxon>Kineosporiaceae</taxon>
        <taxon>Kineococcus</taxon>
    </lineage>
</organism>
<sequence length="590" mass="61939">MPQQRPEARAATTGTPAPAAPAFLHALLETLPVGVITAGADGAVTAVNAAARQWFGLAPDTDAQAVLDVPLRDGDARTALPAQRTPLARALAGECVEDADVVLAVPGQALRALRCSARPVTGDGGSPLGALVTMTDVSERLALEEQLREVALRDALTGLPNRTLLLDRVQHALSTARRDDSRLALLSCDLDGFKEVNGAAGHAAGDALLREVATRLQRVLRPGDTVARLGGDEFALLCPDITDENDARAIADRVVSILAEPFQLPSGAHLLGVSVGLALSTRATTAELLLGEADDAMYTAKRSGKGRSHLFDVEVRAAAIRASALLAEAAAGLEREEFVLYGQPVVDIVTGRATAVETLIRWQHPTRGLLFPGAFLETVEHSWLMIPLGRWVLDASCRMAAGWLETLGPDAPAVHVNVSGRQLETGTLAADVEAALERHGLPGRNLVVELTETHVAVIDDALRADLARLRARGVRLAVDDLGTGYSALTSITELPVDVLKVDRSFVRDIADDPSAAAVVRAVIGIGGALGLSVVAEGVETAGQQDFLRRHGCDSAQGFLWSPARPDAELVELLRSQGVSGGLAEQEVVAS</sequence>
<dbReference type="PANTHER" id="PTHR44757:SF2">
    <property type="entry name" value="BIOFILM ARCHITECTURE MAINTENANCE PROTEIN MBAA"/>
    <property type="match status" value="1"/>
</dbReference>
<evidence type="ECO:0000259" key="3">
    <source>
        <dbReference type="PROSITE" id="PS50883"/>
    </source>
</evidence>
<evidence type="ECO:0000259" key="1">
    <source>
        <dbReference type="PROSITE" id="PS50112"/>
    </source>
</evidence>